<reference evidence="2" key="1">
    <citation type="submission" date="2009-11" db="EMBL/GenBank/DDBJ databases">
        <authorList>
            <consortium name="The Broad Institute Genome Sequencing Platform"/>
            <person name="Ward D."/>
            <person name="Feldgarden M."/>
            <person name="Earl A."/>
            <person name="Young S.K."/>
            <person name="Zeng Q."/>
            <person name="Koehrsen M."/>
            <person name="Alvarado L."/>
            <person name="Berlin A."/>
            <person name="Bochicchio J."/>
            <person name="Borenstein D."/>
            <person name="Chapman S.B."/>
            <person name="Chen Z."/>
            <person name="Engels R."/>
            <person name="Freedman E."/>
            <person name="Gellesch M."/>
            <person name="Goldberg J."/>
            <person name="Griggs A."/>
            <person name="Gujja S."/>
            <person name="Heilman E."/>
            <person name="Heiman D."/>
            <person name="Hepburn T."/>
            <person name="Howarth C."/>
            <person name="Jen D."/>
            <person name="Larson L."/>
            <person name="Lewis B."/>
            <person name="Mehta T."/>
            <person name="Park D."/>
            <person name="Pearson M."/>
            <person name="Roberts A."/>
            <person name="Saif S."/>
            <person name="Shea T."/>
            <person name="Shenoy N."/>
            <person name="Sisk P."/>
            <person name="Stolte C."/>
            <person name="Sykes S."/>
            <person name="Thomson T."/>
            <person name="Walk T."/>
            <person name="White J."/>
            <person name="Yandava C."/>
            <person name="Izard J."/>
            <person name="Baranova O.V."/>
            <person name="Blanton J.M."/>
            <person name="Tanner A.C."/>
            <person name="Dewhirst F.E."/>
            <person name="Haas B."/>
            <person name="Nusbaum C."/>
            <person name="Birren B."/>
        </authorList>
    </citation>
    <scope>NUCLEOTIDE SEQUENCE [LARGE SCALE GENOMIC DNA]</scope>
    <source>
        <strain evidence="2">1-1 BBBD Race 1</strain>
    </source>
</reference>
<reference evidence="2" key="2">
    <citation type="submission" date="2016-05" db="EMBL/GenBank/DDBJ databases">
        <title>Comparative analysis highlights variable genome content of wheat rusts and divergence of the mating loci.</title>
        <authorList>
            <person name="Cuomo C.A."/>
            <person name="Bakkeren G."/>
            <person name="Szabo L."/>
            <person name="Khalil H."/>
            <person name="Joly D."/>
            <person name="Goldberg J."/>
            <person name="Young S."/>
            <person name="Zeng Q."/>
            <person name="Fellers J."/>
        </authorList>
    </citation>
    <scope>NUCLEOTIDE SEQUENCE [LARGE SCALE GENOMIC DNA]</scope>
    <source>
        <strain evidence="2">1-1 BBBD Race 1</strain>
    </source>
</reference>
<dbReference type="EMBL" id="ADAS02001133">
    <property type="protein sequence ID" value="OAV86449.1"/>
    <property type="molecule type" value="Genomic_DNA"/>
</dbReference>
<proteinExistence type="predicted"/>
<organism evidence="2">
    <name type="scientific">Puccinia triticina (isolate 1-1 / race 1 (BBBD))</name>
    <name type="common">Brown leaf rust fungus</name>
    <dbReference type="NCBI Taxonomy" id="630390"/>
    <lineage>
        <taxon>Eukaryota</taxon>
        <taxon>Fungi</taxon>
        <taxon>Dikarya</taxon>
        <taxon>Basidiomycota</taxon>
        <taxon>Pucciniomycotina</taxon>
        <taxon>Pucciniomycetes</taxon>
        <taxon>Pucciniales</taxon>
        <taxon>Pucciniaceae</taxon>
        <taxon>Puccinia</taxon>
    </lineage>
</organism>
<keyword evidence="4" id="KW-1185">Reference proteome</keyword>
<dbReference type="EnsemblFungi" id="PTTG_29903-t43_1">
    <property type="protein sequence ID" value="PTTG_29903-t43_1-p1"/>
    <property type="gene ID" value="PTTG_29903"/>
</dbReference>
<dbReference type="AlphaFoldDB" id="A0A180G1Y6"/>
<protein>
    <submittedName>
        <fullName evidence="2 3">Uncharacterized protein</fullName>
    </submittedName>
</protein>
<name>A0A180G1Y6_PUCT1</name>
<evidence type="ECO:0000313" key="2">
    <source>
        <dbReference type="EMBL" id="OAV86449.1"/>
    </source>
</evidence>
<feature type="compositionally biased region" description="Low complexity" evidence="1">
    <location>
        <begin position="291"/>
        <end position="305"/>
    </location>
</feature>
<feature type="region of interest" description="Disordered" evidence="1">
    <location>
        <begin position="290"/>
        <end position="339"/>
    </location>
</feature>
<dbReference type="VEuPathDB" id="FungiDB:PTTG_29903"/>
<gene>
    <name evidence="2" type="ORF">PTTG_29903</name>
</gene>
<dbReference type="Proteomes" id="UP000005240">
    <property type="component" value="Unassembled WGS sequence"/>
</dbReference>
<evidence type="ECO:0000256" key="1">
    <source>
        <dbReference type="SAM" id="MobiDB-lite"/>
    </source>
</evidence>
<feature type="compositionally biased region" description="Polar residues" evidence="1">
    <location>
        <begin position="327"/>
        <end position="339"/>
    </location>
</feature>
<accession>A0A180G1Y6</accession>
<sequence length="491" mass="54324">MGDLPDPETMLALGDPSCELDPENQNSQPPRRTPVQIDYVLYVKNRAYQQPPSSRGRTGAQATKQWTKMVRKPSLGPLEINLQAISWRMFQNKVIIHICGGKEFRAKFLKDANALGEITWHASISGHSKYGVSHLFKVKNTSNFSEFATASADAPNKRVQFNLTMVDPHEKAKDTAKEAQIDTVLMMKYGPPEKRAVLQREQLRLASNAKADTDPVNPIIAKIRSKCEMRRAGGSEALVFTCPEDPTRTMLLPFKQLWTWARAILNNEPGVDYDHPPTTELFVWRSIQNASGSSKPSGHSGPSSSLNASINGRSPIKRPSEADQYPQKRSASLQSTGSSDVQVVSQAQIGANEIEILSGTPRSLPESPCPSSLMRNVSLATRHQFLAFPSQPAPLGPENPVLESIPMEIFLHEANIPDDDRATRLRLELNGIYKWTYFRSSSELQLIDIGFTPGAARSLCEGVPRLIARYGNISASGPNAHKDDKEDMLDE</sequence>
<reference evidence="3 4" key="3">
    <citation type="journal article" date="2017" name="G3 (Bethesda)">
        <title>Comparative analysis highlights variable genome content of wheat rusts and divergence of the mating loci.</title>
        <authorList>
            <person name="Cuomo C.A."/>
            <person name="Bakkeren G."/>
            <person name="Khalil H.B."/>
            <person name="Panwar V."/>
            <person name="Joly D."/>
            <person name="Linning R."/>
            <person name="Sakthikumar S."/>
            <person name="Song X."/>
            <person name="Adiconis X."/>
            <person name="Fan L."/>
            <person name="Goldberg J.M."/>
            <person name="Levin J.Z."/>
            <person name="Young S."/>
            <person name="Zeng Q."/>
            <person name="Anikster Y."/>
            <person name="Bruce M."/>
            <person name="Wang M."/>
            <person name="Yin C."/>
            <person name="McCallum B."/>
            <person name="Szabo L.J."/>
            <person name="Hulbert S."/>
            <person name="Chen X."/>
            <person name="Fellers J.P."/>
        </authorList>
    </citation>
    <scope>NUCLEOTIDE SEQUENCE</scope>
    <source>
        <strain evidence="4">Isolate 1-1 / race 1 (BBBD)</strain>
        <strain evidence="3">isolate 1-1 / race 1 (BBBD)</strain>
    </source>
</reference>
<feature type="region of interest" description="Disordered" evidence="1">
    <location>
        <begin position="1"/>
        <end position="33"/>
    </location>
</feature>
<reference evidence="3" key="4">
    <citation type="submission" date="2025-05" db="UniProtKB">
        <authorList>
            <consortium name="EnsemblFungi"/>
        </authorList>
    </citation>
    <scope>IDENTIFICATION</scope>
    <source>
        <strain evidence="3">isolate 1-1 / race 1 (BBBD)</strain>
    </source>
</reference>
<evidence type="ECO:0000313" key="4">
    <source>
        <dbReference type="Proteomes" id="UP000005240"/>
    </source>
</evidence>
<evidence type="ECO:0000313" key="3">
    <source>
        <dbReference type="EnsemblFungi" id="PTTG_29903-t43_1-p1"/>
    </source>
</evidence>